<gene>
    <name evidence="1" type="ORF">Nepgr_031259</name>
</gene>
<evidence type="ECO:0000313" key="1">
    <source>
        <dbReference type="EMBL" id="GMH29416.1"/>
    </source>
</evidence>
<keyword evidence="2" id="KW-1185">Reference proteome</keyword>
<protein>
    <submittedName>
        <fullName evidence="1">Uncharacterized protein</fullName>
    </submittedName>
</protein>
<reference evidence="1" key="1">
    <citation type="submission" date="2023-05" db="EMBL/GenBank/DDBJ databases">
        <title>Nepenthes gracilis genome sequencing.</title>
        <authorList>
            <person name="Fukushima K."/>
        </authorList>
    </citation>
    <scope>NUCLEOTIDE SEQUENCE</scope>
    <source>
        <strain evidence="1">SING2019-196</strain>
    </source>
</reference>
<dbReference type="AlphaFoldDB" id="A0AAD3Y7D3"/>
<accession>A0AAD3Y7D3</accession>
<dbReference type="Proteomes" id="UP001279734">
    <property type="component" value="Unassembled WGS sequence"/>
</dbReference>
<comment type="caution">
    <text evidence="1">The sequence shown here is derived from an EMBL/GenBank/DDBJ whole genome shotgun (WGS) entry which is preliminary data.</text>
</comment>
<proteinExistence type="predicted"/>
<evidence type="ECO:0000313" key="2">
    <source>
        <dbReference type="Proteomes" id="UP001279734"/>
    </source>
</evidence>
<organism evidence="1 2">
    <name type="scientific">Nepenthes gracilis</name>
    <name type="common">Slender pitcher plant</name>
    <dbReference type="NCBI Taxonomy" id="150966"/>
    <lineage>
        <taxon>Eukaryota</taxon>
        <taxon>Viridiplantae</taxon>
        <taxon>Streptophyta</taxon>
        <taxon>Embryophyta</taxon>
        <taxon>Tracheophyta</taxon>
        <taxon>Spermatophyta</taxon>
        <taxon>Magnoliopsida</taxon>
        <taxon>eudicotyledons</taxon>
        <taxon>Gunneridae</taxon>
        <taxon>Pentapetalae</taxon>
        <taxon>Caryophyllales</taxon>
        <taxon>Nepenthaceae</taxon>
        <taxon>Nepenthes</taxon>
    </lineage>
</organism>
<name>A0AAD3Y7D3_NEPGR</name>
<dbReference type="EMBL" id="BSYO01000036">
    <property type="protein sequence ID" value="GMH29416.1"/>
    <property type="molecule type" value="Genomic_DNA"/>
</dbReference>
<sequence length="143" mass="16349">MNSTLIGVQTTSGVHIQNFDVIKEAIPVAATYLFWVNALEGSDNWKTLHFPTKFSYRNMSLKRKVLEGIIQWLLWFYSSPTSRIEVENGQIVKDNTLLATLKKKPKRLQKIVRNKVIILSRIIVVTAATKKAGHWLLRLIGEC</sequence>